<feature type="non-terminal residue" evidence="2">
    <location>
        <position position="169"/>
    </location>
</feature>
<feature type="domain" description="Peptidase M24" evidence="1">
    <location>
        <begin position="13"/>
        <end position="166"/>
    </location>
</feature>
<reference evidence="3" key="1">
    <citation type="submission" date="2017-09" db="EMBL/GenBank/DDBJ databases">
        <title>Depth-based differentiation of microbial function through sediment-hosted aquifers and enrichment of novel symbionts in the deep terrestrial subsurface.</title>
        <authorList>
            <person name="Probst A.J."/>
            <person name="Ladd B."/>
            <person name="Jarett J.K."/>
            <person name="Geller-Mcgrath D.E."/>
            <person name="Sieber C.M.K."/>
            <person name="Emerson J.B."/>
            <person name="Anantharaman K."/>
            <person name="Thomas B.C."/>
            <person name="Malmstrom R."/>
            <person name="Stieglmeier M."/>
            <person name="Klingl A."/>
            <person name="Woyke T."/>
            <person name="Ryan C.M."/>
            <person name="Banfield J.F."/>
        </authorList>
    </citation>
    <scope>NUCLEOTIDE SEQUENCE [LARGE SCALE GENOMIC DNA]</scope>
</reference>
<keyword evidence="2" id="KW-0378">Hydrolase</keyword>
<keyword evidence="2" id="KW-0031">Aminopeptidase</keyword>
<accession>A0A2M7INP2</accession>
<gene>
    <name evidence="2" type="ORF">COZ82_02050</name>
</gene>
<name>A0A2M7INP2_9BACT</name>
<dbReference type="PRINTS" id="PR00599">
    <property type="entry name" value="MAPEPTIDASE"/>
</dbReference>
<dbReference type="Pfam" id="PF00557">
    <property type="entry name" value="Peptidase_M24"/>
    <property type="match status" value="1"/>
</dbReference>
<protein>
    <submittedName>
        <fullName evidence="2">Type I methionyl aminopeptidase</fullName>
    </submittedName>
</protein>
<evidence type="ECO:0000313" key="3">
    <source>
        <dbReference type="Proteomes" id="UP000230837"/>
    </source>
</evidence>
<evidence type="ECO:0000313" key="2">
    <source>
        <dbReference type="EMBL" id="PIW96972.1"/>
    </source>
</evidence>
<keyword evidence="2" id="KW-0645">Protease</keyword>
<evidence type="ECO:0000259" key="1">
    <source>
        <dbReference type="Pfam" id="PF00557"/>
    </source>
</evidence>
<dbReference type="InterPro" id="IPR001714">
    <property type="entry name" value="Pept_M24_MAP"/>
</dbReference>
<dbReference type="EMBL" id="PFHR01000114">
    <property type="protein sequence ID" value="PIW96972.1"/>
    <property type="molecule type" value="Genomic_DNA"/>
</dbReference>
<sequence length="169" mass="17877">MISKKTTEEIAILKAGGAILAKILKELTKVAVVGNTTLDIDDKAMELAEKYGVEPILLGYHPDFAPRPYPAAVCVSTNHCVQHGIPSTEVVFKEGDVVNIDMSIAYKGLVVDSGLTVGVGEISDISRKLIAATQEALAVGIKMAKPGNRIGDISQAIQTFVEARGFAVV</sequence>
<dbReference type="Proteomes" id="UP000230837">
    <property type="component" value="Unassembled WGS sequence"/>
</dbReference>
<comment type="caution">
    <text evidence="2">The sequence shown here is derived from an EMBL/GenBank/DDBJ whole genome shotgun (WGS) entry which is preliminary data.</text>
</comment>
<dbReference type="SUPFAM" id="SSF55920">
    <property type="entry name" value="Creatinase/aminopeptidase"/>
    <property type="match status" value="1"/>
</dbReference>
<dbReference type="GO" id="GO:0070006">
    <property type="term" value="F:metalloaminopeptidase activity"/>
    <property type="evidence" value="ECO:0007669"/>
    <property type="project" value="TreeGrafter"/>
</dbReference>
<dbReference type="GO" id="GO:0005829">
    <property type="term" value="C:cytosol"/>
    <property type="evidence" value="ECO:0007669"/>
    <property type="project" value="TreeGrafter"/>
</dbReference>
<dbReference type="PANTHER" id="PTHR43330:SF27">
    <property type="entry name" value="METHIONINE AMINOPEPTIDASE"/>
    <property type="match status" value="1"/>
</dbReference>
<dbReference type="InterPro" id="IPR036005">
    <property type="entry name" value="Creatinase/aminopeptidase-like"/>
</dbReference>
<dbReference type="AlphaFoldDB" id="A0A2M7INP2"/>
<dbReference type="Gene3D" id="3.90.230.10">
    <property type="entry name" value="Creatinase/methionine aminopeptidase superfamily"/>
    <property type="match status" value="1"/>
</dbReference>
<organism evidence="2 3">
    <name type="scientific">Candidatus Kaiserbacteria bacterium CG_4_8_14_3_um_filter_38_9</name>
    <dbReference type="NCBI Taxonomy" id="1974599"/>
    <lineage>
        <taxon>Bacteria</taxon>
        <taxon>Candidatus Kaiseribacteriota</taxon>
    </lineage>
</organism>
<dbReference type="InterPro" id="IPR000994">
    <property type="entry name" value="Pept_M24"/>
</dbReference>
<proteinExistence type="predicted"/>
<dbReference type="PANTHER" id="PTHR43330">
    <property type="entry name" value="METHIONINE AMINOPEPTIDASE"/>
    <property type="match status" value="1"/>
</dbReference>